<accession>A0AAV9BDG7</accession>
<evidence type="ECO:0000313" key="1">
    <source>
        <dbReference type="EMBL" id="KAK1274450.1"/>
    </source>
</evidence>
<evidence type="ECO:0000313" key="2">
    <source>
        <dbReference type="Proteomes" id="UP001179952"/>
    </source>
</evidence>
<dbReference type="AlphaFoldDB" id="A0AAV9BDG7"/>
<reference evidence="1" key="2">
    <citation type="submission" date="2023-06" db="EMBL/GenBank/DDBJ databases">
        <authorList>
            <person name="Ma L."/>
            <person name="Liu K.-W."/>
            <person name="Li Z."/>
            <person name="Hsiao Y.-Y."/>
            <person name="Qi Y."/>
            <person name="Fu T."/>
            <person name="Tang G."/>
            <person name="Zhang D."/>
            <person name="Sun W.-H."/>
            <person name="Liu D.-K."/>
            <person name="Li Y."/>
            <person name="Chen G.-Z."/>
            <person name="Liu X.-D."/>
            <person name="Liao X.-Y."/>
            <person name="Jiang Y.-T."/>
            <person name="Yu X."/>
            <person name="Hao Y."/>
            <person name="Huang J."/>
            <person name="Zhao X.-W."/>
            <person name="Ke S."/>
            <person name="Chen Y.-Y."/>
            <person name="Wu W.-L."/>
            <person name="Hsu J.-L."/>
            <person name="Lin Y.-F."/>
            <person name="Huang M.-D."/>
            <person name="Li C.-Y."/>
            <person name="Huang L."/>
            <person name="Wang Z.-W."/>
            <person name="Zhao X."/>
            <person name="Zhong W.-Y."/>
            <person name="Peng D.-H."/>
            <person name="Ahmad S."/>
            <person name="Lan S."/>
            <person name="Zhang J.-S."/>
            <person name="Tsai W.-C."/>
            <person name="Van De Peer Y."/>
            <person name="Liu Z.-J."/>
        </authorList>
    </citation>
    <scope>NUCLEOTIDE SEQUENCE</scope>
    <source>
        <strain evidence="1">SCP</strain>
        <tissue evidence="1">Leaves</tissue>
    </source>
</reference>
<protein>
    <submittedName>
        <fullName evidence="1">Uncharacterized protein</fullName>
    </submittedName>
</protein>
<dbReference type="PANTHER" id="PTHR31865:SF2">
    <property type="entry name" value="OSJNBA0004B13.24 PROTEIN"/>
    <property type="match status" value="1"/>
</dbReference>
<dbReference type="EMBL" id="JAUJYN010000004">
    <property type="protein sequence ID" value="KAK1274450.1"/>
    <property type="molecule type" value="Genomic_DNA"/>
</dbReference>
<name>A0AAV9BDG7_ACOGR</name>
<reference evidence="1" key="1">
    <citation type="journal article" date="2023" name="Nat. Commun.">
        <title>Diploid and tetraploid genomes of Acorus and the evolution of monocots.</title>
        <authorList>
            <person name="Ma L."/>
            <person name="Liu K.W."/>
            <person name="Li Z."/>
            <person name="Hsiao Y.Y."/>
            <person name="Qi Y."/>
            <person name="Fu T."/>
            <person name="Tang G.D."/>
            <person name="Zhang D."/>
            <person name="Sun W.H."/>
            <person name="Liu D.K."/>
            <person name="Li Y."/>
            <person name="Chen G.Z."/>
            <person name="Liu X.D."/>
            <person name="Liao X.Y."/>
            <person name="Jiang Y.T."/>
            <person name="Yu X."/>
            <person name="Hao Y."/>
            <person name="Huang J."/>
            <person name="Zhao X.W."/>
            <person name="Ke S."/>
            <person name="Chen Y.Y."/>
            <person name="Wu W.L."/>
            <person name="Hsu J.L."/>
            <person name="Lin Y.F."/>
            <person name="Huang M.D."/>
            <person name="Li C.Y."/>
            <person name="Huang L."/>
            <person name="Wang Z.W."/>
            <person name="Zhao X."/>
            <person name="Zhong W.Y."/>
            <person name="Peng D.H."/>
            <person name="Ahmad S."/>
            <person name="Lan S."/>
            <person name="Zhang J.S."/>
            <person name="Tsai W.C."/>
            <person name="Van de Peer Y."/>
            <person name="Liu Z.J."/>
        </authorList>
    </citation>
    <scope>NUCLEOTIDE SEQUENCE</scope>
    <source>
        <strain evidence="1">SCP</strain>
    </source>
</reference>
<gene>
    <name evidence="1" type="ORF">QJS04_geneDACA022257</name>
</gene>
<organism evidence="1 2">
    <name type="scientific">Acorus gramineus</name>
    <name type="common">Dwarf sweet flag</name>
    <dbReference type="NCBI Taxonomy" id="55184"/>
    <lineage>
        <taxon>Eukaryota</taxon>
        <taxon>Viridiplantae</taxon>
        <taxon>Streptophyta</taxon>
        <taxon>Embryophyta</taxon>
        <taxon>Tracheophyta</taxon>
        <taxon>Spermatophyta</taxon>
        <taxon>Magnoliopsida</taxon>
        <taxon>Liliopsida</taxon>
        <taxon>Acoraceae</taxon>
        <taxon>Acorus</taxon>
    </lineage>
</organism>
<comment type="caution">
    <text evidence="1">The sequence shown here is derived from an EMBL/GenBank/DDBJ whole genome shotgun (WGS) entry which is preliminary data.</text>
</comment>
<keyword evidence="2" id="KW-1185">Reference proteome</keyword>
<dbReference type="Proteomes" id="UP001179952">
    <property type="component" value="Unassembled WGS sequence"/>
</dbReference>
<sequence length="80" mass="8773">MNIEEVKACRDLGFEIPFVGRSRLRDPLSRLRPAAAERAPPSQIGGSPALVSLSETSDCWDDPREVKARLKVWAQAVALA</sequence>
<dbReference type="PANTHER" id="PTHR31865">
    <property type="entry name" value="OSJNBA0071G03.3 PROTEIN"/>
    <property type="match status" value="1"/>
</dbReference>
<proteinExistence type="predicted"/>